<name>K2JAC2_9RHOB</name>
<gene>
    <name evidence="1" type="ORF">B30_09993</name>
</gene>
<comment type="caution">
    <text evidence="1">The sequence shown here is derived from an EMBL/GenBank/DDBJ whole genome shotgun (WGS) entry which is preliminary data.</text>
</comment>
<evidence type="ECO:0000313" key="2">
    <source>
        <dbReference type="Proteomes" id="UP000006762"/>
    </source>
</evidence>
<dbReference type="EMBL" id="AMRK01000004">
    <property type="protein sequence ID" value="EKE72093.1"/>
    <property type="molecule type" value="Genomic_DNA"/>
</dbReference>
<organism evidence="1 2">
    <name type="scientific">Celeribacter baekdonensis B30</name>
    <dbReference type="NCBI Taxonomy" id="1208323"/>
    <lineage>
        <taxon>Bacteria</taxon>
        <taxon>Pseudomonadati</taxon>
        <taxon>Pseudomonadota</taxon>
        <taxon>Alphaproteobacteria</taxon>
        <taxon>Rhodobacterales</taxon>
        <taxon>Roseobacteraceae</taxon>
        <taxon>Celeribacter</taxon>
    </lineage>
</organism>
<proteinExistence type="predicted"/>
<keyword evidence="2" id="KW-1185">Reference proteome</keyword>
<protein>
    <submittedName>
        <fullName evidence="1">Uncharacterized protein</fullName>
    </submittedName>
</protein>
<reference evidence="1 2" key="1">
    <citation type="submission" date="2012-09" db="EMBL/GenBank/DDBJ databases">
        <title>Celeribacter baekdonensis B30 Genome Sequencing.</title>
        <authorList>
            <person name="Wang W."/>
        </authorList>
    </citation>
    <scope>NUCLEOTIDE SEQUENCE [LARGE SCALE GENOMIC DNA]</scope>
    <source>
        <strain evidence="1 2">B30</strain>
    </source>
</reference>
<dbReference type="AlphaFoldDB" id="K2JAC2"/>
<dbReference type="STRING" id="1208323.B30_09993"/>
<accession>K2JAC2</accession>
<dbReference type="Proteomes" id="UP000006762">
    <property type="component" value="Unassembled WGS sequence"/>
</dbReference>
<evidence type="ECO:0000313" key="1">
    <source>
        <dbReference type="EMBL" id="EKE72093.1"/>
    </source>
</evidence>
<sequence>MSRVVDHQRVQKRIGRRDVREQIKQITIIWRICEKVRVRPIGAPTGAVRKPFNDGAREGDCIRMGRILA</sequence>